<keyword evidence="3" id="KW-0963">Cytoplasm</keyword>
<dbReference type="PANTHER" id="PTHR30473:SF1">
    <property type="entry name" value="PHOH-LIKE PROTEIN"/>
    <property type="match status" value="1"/>
</dbReference>
<organism evidence="9">
    <name type="scientific">uncultured Caudovirales phage</name>
    <dbReference type="NCBI Taxonomy" id="2100421"/>
    <lineage>
        <taxon>Viruses</taxon>
        <taxon>Duplodnaviria</taxon>
        <taxon>Heunggongvirae</taxon>
        <taxon>Uroviricota</taxon>
        <taxon>Caudoviricetes</taxon>
        <taxon>Peduoviridae</taxon>
        <taxon>Maltschvirus</taxon>
        <taxon>Maltschvirus maltsch</taxon>
    </lineage>
</organism>
<evidence type="ECO:0000259" key="8">
    <source>
        <dbReference type="Pfam" id="PF02562"/>
    </source>
</evidence>
<comment type="subcellular location">
    <subcellularLocation>
        <location evidence="1">Cytoplasm</location>
    </subcellularLocation>
</comment>
<feature type="domain" description="PhoH-like protein" evidence="8">
    <location>
        <begin position="40"/>
        <end position="242"/>
    </location>
</feature>
<keyword evidence="5" id="KW-0067">ATP-binding</keyword>
<evidence type="ECO:0000256" key="6">
    <source>
        <dbReference type="ARBA" id="ARBA00039970"/>
    </source>
</evidence>
<dbReference type="FunFam" id="3.40.50.300:FF:000013">
    <property type="entry name" value="PhoH family ATPase"/>
    <property type="match status" value="1"/>
</dbReference>
<evidence type="ECO:0000313" key="9">
    <source>
        <dbReference type="EMBL" id="CAB4122890.1"/>
    </source>
</evidence>
<dbReference type="Pfam" id="PF02562">
    <property type="entry name" value="PhoH"/>
    <property type="match status" value="1"/>
</dbReference>
<evidence type="ECO:0000256" key="2">
    <source>
        <dbReference type="ARBA" id="ARBA00010393"/>
    </source>
</evidence>
<dbReference type="GO" id="GO:0005524">
    <property type="term" value="F:ATP binding"/>
    <property type="evidence" value="ECO:0007669"/>
    <property type="project" value="UniProtKB-KW"/>
</dbReference>
<evidence type="ECO:0000256" key="5">
    <source>
        <dbReference type="ARBA" id="ARBA00022840"/>
    </source>
</evidence>
<evidence type="ECO:0000256" key="1">
    <source>
        <dbReference type="ARBA" id="ARBA00004496"/>
    </source>
</evidence>
<evidence type="ECO:0000256" key="7">
    <source>
        <dbReference type="SAM" id="MobiDB-lite"/>
    </source>
</evidence>
<name>A0A6J5KS30_9CAUD</name>
<feature type="region of interest" description="Disordered" evidence="7">
    <location>
        <begin position="1"/>
        <end position="20"/>
    </location>
</feature>
<reference evidence="9" key="1">
    <citation type="submission" date="2020-04" db="EMBL/GenBank/DDBJ databases">
        <authorList>
            <person name="Chiriac C."/>
            <person name="Salcher M."/>
            <person name="Ghai R."/>
            <person name="Kavagutti S V."/>
        </authorList>
    </citation>
    <scope>NUCLEOTIDE SEQUENCE</scope>
</reference>
<comment type="similarity">
    <text evidence="2">Belongs to the PhoH family.</text>
</comment>
<proteinExistence type="inferred from homology"/>
<feature type="compositionally biased region" description="Basic residues" evidence="7">
    <location>
        <begin position="1"/>
        <end position="10"/>
    </location>
</feature>
<gene>
    <name evidence="9" type="ORF">UFOVP29_90</name>
</gene>
<sequence>MGRQRSRVQPRRRDNNNTTSENIIDIKDYKKPLQKNVVLLPKNRAQEKYIDALRDPDISVVVATGPAGTGKTMLATISAVKMLKDETIDKIIITRPAISVDEQHGFLPGSLIEKMQPWVLPILDYFYEYYSKKQVLNMIENDLIEIAPLAYMRGRTFRNAFIIADECQNTTVSQMKMLLTRIGTGSRIVVTGDMEQHDRGYEQNGLKDFLDRARPSSGIVTCNFEKKDVERHPMIETILGFYQ</sequence>
<dbReference type="InterPro" id="IPR003714">
    <property type="entry name" value="PhoH"/>
</dbReference>
<dbReference type="InterPro" id="IPR027417">
    <property type="entry name" value="P-loop_NTPase"/>
</dbReference>
<dbReference type="EMBL" id="LR796167">
    <property type="protein sequence ID" value="CAB4122890.1"/>
    <property type="molecule type" value="Genomic_DNA"/>
</dbReference>
<accession>A0A6J5KS30</accession>
<evidence type="ECO:0000256" key="3">
    <source>
        <dbReference type="ARBA" id="ARBA00022490"/>
    </source>
</evidence>
<protein>
    <recommendedName>
        <fullName evidence="6">PhoH-like protein</fullName>
    </recommendedName>
</protein>
<dbReference type="PANTHER" id="PTHR30473">
    <property type="entry name" value="PROTEIN PHOH"/>
    <property type="match status" value="1"/>
</dbReference>
<dbReference type="InterPro" id="IPR051451">
    <property type="entry name" value="PhoH2-like"/>
</dbReference>
<evidence type="ECO:0000256" key="4">
    <source>
        <dbReference type="ARBA" id="ARBA00022741"/>
    </source>
</evidence>
<keyword evidence="4" id="KW-0547">Nucleotide-binding</keyword>
<dbReference type="Gene3D" id="3.40.50.300">
    <property type="entry name" value="P-loop containing nucleotide triphosphate hydrolases"/>
    <property type="match status" value="1"/>
</dbReference>
<dbReference type="SUPFAM" id="SSF52540">
    <property type="entry name" value="P-loop containing nucleoside triphosphate hydrolases"/>
    <property type="match status" value="1"/>
</dbReference>